<dbReference type="InterPro" id="IPR009097">
    <property type="entry name" value="Cyclic_Pdiesterase"/>
</dbReference>
<keyword evidence="1 2" id="KW-0378">Hydrolase</keyword>
<dbReference type="Gene3D" id="3.90.1140.10">
    <property type="entry name" value="Cyclic phosphodiesterase"/>
    <property type="match status" value="1"/>
</dbReference>
<feature type="active site" description="Proton donor" evidence="2">
    <location>
        <position position="47"/>
    </location>
</feature>
<dbReference type="SUPFAM" id="SSF55144">
    <property type="entry name" value="LigT-like"/>
    <property type="match status" value="1"/>
</dbReference>
<keyword evidence="5" id="KW-1185">Reference proteome</keyword>
<evidence type="ECO:0000313" key="4">
    <source>
        <dbReference type="EMBL" id="RVT64913.1"/>
    </source>
</evidence>
<dbReference type="GO" id="GO:0008664">
    <property type="term" value="F:RNA 2',3'-cyclic 3'-phosphodiesterase activity"/>
    <property type="evidence" value="ECO:0007669"/>
    <property type="project" value="UniProtKB-EC"/>
</dbReference>
<proteinExistence type="inferred from homology"/>
<comment type="function">
    <text evidence="2">Hydrolyzes RNA 2',3'-cyclic phosphodiester to an RNA 2'-phosphomonoester.</text>
</comment>
<dbReference type="NCBIfam" id="TIGR02258">
    <property type="entry name" value="2_5_ligase"/>
    <property type="match status" value="1"/>
</dbReference>
<feature type="short sequence motif" description="HXTX 2" evidence="2">
    <location>
        <begin position="133"/>
        <end position="136"/>
    </location>
</feature>
<dbReference type="GO" id="GO:0004113">
    <property type="term" value="F:2',3'-cyclic-nucleotide 3'-phosphodiesterase activity"/>
    <property type="evidence" value="ECO:0007669"/>
    <property type="project" value="InterPro"/>
</dbReference>
<dbReference type="Pfam" id="PF02834">
    <property type="entry name" value="LigT_PEase"/>
    <property type="match status" value="2"/>
</dbReference>
<feature type="short sequence motif" description="HXTX 1" evidence="2">
    <location>
        <begin position="47"/>
        <end position="50"/>
    </location>
</feature>
<feature type="domain" description="Phosphoesterase HXTX" evidence="3">
    <location>
        <begin position="14"/>
        <end position="98"/>
    </location>
</feature>
<sequence length="190" mass="21990">MLLMTMNTHYFLAIGLPEAARQQIEDKKAMLQAAFPFKKWVHPQDYHLTLAFLGNAPEEQRSELTEILDNALNNTEKFTLNIDKVGVFGNEASPRIFWLGVDENPSLFKLQENVYAYCKQAGFTLEKRPFHPHITLARKWAGQESFQADRLALESPFVEEMVSFDVSQFSLFQTHLDKEPKYEAIYTKKL</sequence>
<dbReference type="EMBL" id="RZTZ01000002">
    <property type="protein sequence ID" value="RVT64913.1"/>
    <property type="molecule type" value="Genomic_DNA"/>
</dbReference>
<feature type="active site" description="Proton acceptor" evidence="2">
    <location>
        <position position="133"/>
    </location>
</feature>
<comment type="similarity">
    <text evidence="2">Belongs to the 2H phosphoesterase superfamily. ThpR family.</text>
</comment>
<reference evidence="4 5" key="1">
    <citation type="submission" date="2019-01" db="EMBL/GenBank/DDBJ databases">
        <title>Bacillus sp. M5HDSG1-1, whole genome shotgun sequence.</title>
        <authorList>
            <person name="Tuo L."/>
        </authorList>
    </citation>
    <scope>NUCLEOTIDE SEQUENCE [LARGE SCALE GENOMIC DNA]</scope>
    <source>
        <strain evidence="4 5">M5HDSG1-1</strain>
    </source>
</reference>
<evidence type="ECO:0000313" key="5">
    <source>
        <dbReference type="Proteomes" id="UP000288024"/>
    </source>
</evidence>
<dbReference type="PANTHER" id="PTHR35561">
    <property type="entry name" value="RNA 2',3'-CYCLIC PHOSPHODIESTERASE"/>
    <property type="match status" value="1"/>
</dbReference>
<evidence type="ECO:0000256" key="1">
    <source>
        <dbReference type="ARBA" id="ARBA00022801"/>
    </source>
</evidence>
<name>A0A437KD75_9BACI</name>
<dbReference type="Proteomes" id="UP000288024">
    <property type="component" value="Unassembled WGS sequence"/>
</dbReference>
<accession>A0A437KD75</accession>
<feature type="domain" description="Phosphoesterase HXTX" evidence="3">
    <location>
        <begin position="103"/>
        <end position="182"/>
    </location>
</feature>
<protein>
    <recommendedName>
        <fullName evidence="2">RNA 2',3'-cyclic phosphodiesterase</fullName>
        <shortName evidence="2">RNA 2',3'-CPDase</shortName>
        <ecNumber evidence="2">3.1.4.58</ecNumber>
    </recommendedName>
</protein>
<dbReference type="AlphaFoldDB" id="A0A437KD75"/>
<dbReference type="InterPro" id="IPR004175">
    <property type="entry name" value="RNA_CPDase"/>
</dbReference>
<comment type="catalytic activity">
    <reaction evidence="2">
        <text>a 3'-end 2',3'-cyclophospho-ribonucleotide-RNA + H2O = a 3'-end 2'-phospho-ribonucleotide-RNA + H(+)</text>
        <dbReference type="Rhea" id="RHEA:11828"/>
        <dbReference type="Rhea" id="RHEA-COMP:10464"/>
        <dbReference type="Rhea" id="RHEA-COMP:17353"/>
        <dbReference type="ChEBI" id="CHEBI:15377"/>
        <dbReference type="ChEBI" id="CHEBI:15378"/>
        <dbReference type="ChEBI" id="CHEBI:83064"/>
        <dbReference type="ChEBI" id="CHEBI:173113"/>
        <dbReference type="EC" id="3.1.4.58"/>
    </reaction>
</comment>
<gene>
    <name evidence="4" type="primary">thpR</name>
    <name evidence="4" type="ORF">EM808_05180</name>
</gene>
<evidence type="ECO:0000259" key="3">
    <source>
        <dbReference type="Pfam" id="PF02834"/>
    </source>
</evidence>
<comment type="caution">
    <text evidence="4">The sequence shown here is derived from an EMBL/GenBank/DDBJ whole genome shotgun (WGS) entry which is preliminary data.</text>
</comment>
<dbReference type="HAMAP" id="MF_01940">
    <property type="entry name" value="RNA_CPDase"/>
    <property type="match status" value="1"/>
</dbReference>
<dbReference type="PANTHER" id="PTHR35561:SF1">
    <property type="entry name" value="RNA 2',3'-CYCLIC PHOSPHODIESTERASE"/>
    <property type="match status" value="1"/>
</dbReference>
<dbReference type="EC" id="3.1.4.58" evidence="2"/>
<dbReference type="InterPro" id="IPR014051">
    <property type="entry name" value="Phosphoesterase_HXTX"/>
</dbReference>
<organism evidence="4 5">
    <name type="scientific">Niallia taxi</name>
    <dbReference type="NCBI Taxonomy" id="2499688"/>
    <lineage>
        <taxon>Bacteria</taxon>
        <taxon>Bacillati</taxon>
        <taxon>Bacillota</taxon>
        <taxon>Bacilli</taxon>
        <taxon>Bacillales</taxon>
        <taxon>Bacillaceae</taxon>
        <taxon>Niallia</taxon>
    </lineage>
</organism>
<evidence type="ECO:0000256" key="2">
    <source>
        <dbReference type="HAMAP-Rule" id="MF_01940"/>
    </source>
</evidence>